<gene>
    <name evidence="2" type="ORF">SVIM_LOCUS504145</name>
</gene>
<accession>A0A6N2NLP6</accession>
<reference evidence="2" key="1">
    <citation type="submission" date="2019-03" db="EMBL/GenBank/DDBJ databases">
        <authorList>
            <person name="Mank J."/>
            <person name="Almeida P."/>
        </authorList>
    </citation>
    <scope>NUCLEOTIDE SEQUENCE</scope>
    <source>
        <strain evidence="2">78183</strain>
    </source>
</reference>
<organism evidence="2">
    <name type="scientific">Salix viminalis</name>
    <name type="common">Common osier</name>
    <name type="synonym">Basket willow</name>
    <dbReference type="NCBI Taxonomy" id="40686"/>
    <lineage>
        <taxon>Eukaryota</taxon>
        <taxon>Viridiplantae</taxon>
        <taxon>Streptophyta</taxon>
        <taxon>Embryophyta</taxon>
        <taxon>Tracheophyta</taxon>
        <taxon>Spermatophyta</taxon>
        <taxon>Magnoliopsida</taxon>
        <taxon>eudicotyledons</taxon>
        <taxon>Gunneridae</taxon>
        <taxon>Pentapetalae</taxon>
        <taxon>rosids</taxon>
        <taxon>fabids</taxon>
        <taxon>Malpighiales</taxon>
        <taxon>Salicaceae</taxon>
        <taxon>Saliceae</taxon>
        <taxon>Salix</taxon>
    </lineage>
</organism>
<name>A0A6N2NLP6_SALVM</name>
<dbReference type="SMART" id="SM00516">
    <property type="entry name" value="SEC14"/>
    <property type="match status" value="1"/>
</dbReference>
<dbReference type="SUPFAM" id="SSF52087">
    <property type="entry name" value="CRAL/TRIO domain"/>
    <property type="match status" value="1"/>
</dbReference>
<dbReference type="InterPro" id="IPR001251">
    <property type="entry name" value="CRAL-TRIO_dom"/>
</dbReference>
<dbReference type="EMBL" id="CAADRP010002296">
    <property type="protein sequence ID" value="VFU65663.1"/>
    <property type="molecule type" value="Genomic_DNA"/>
</dbReference>
<dbReference type="PANTHER" id="PTHR46277:SF19">
    <property type="entry name" value="RANDOM SLUG PROTEIN 5-LIKE"/>
    <property type="match status" value="1"/>
</dbReference>
<dbReference type="Pfam" id="PF00650">
    <property type="entry name" value="CRAL_TRIO"/>
    <property type="match status" value="1"/>
</dbReference>
<feature type="domain" description="CRAL-TRIO" evidence="1">
    <location>
        <begin position="1"/>
        <end position="127"/>
    </location>
</feature>
<dbReference type="AlphaFoldDB" id="A0A6N2NLP6"/>
<evidence type="ECO:0000313" key="2">
    <source>
        <dbReference type="EMBL" id="VFU65663.1"/>
    </source>
</evidence>
<dbReference type="InterPro" id="IPR036865">
    <property type="entry name" value="CRAL-TRIO_dom_sf"/>
</dbReference>
<sequence>MVLTKYAQGNSSPPSHFCLRKIMKTANQSSTLSTLEGWGYVNSDMHGYLGGLSILQEYYPERHAKVFLVHAPYIFMAVWEIVYPFIDKNTRKKIVFVDNSKLKSTLLEEIDRSQIPDIYGKQNEAIMGVDAAHGIGLHPRPGCAIRLALKKCSSIILLSQQPFLATLDPCLLLKSFVNHSSLRVPFIGCQKMGAQVFMLQELEKQMLETLDSMKQVKEKIKVILDKNFVVRSSLKRR</sequence>
<evidence type="ECO:0000259" key="1">
    <source>
        <dbReference type="PROSITE" id="PS50191"/>
    </source>
</evidence>
<protein>
    <recommendedName>
        <fullName evidence="1">CRAL-TRIO domain-containing protein</fullName>
    </recommendedName>
</protein>
<dbReference type="PANTHER" id="PTHR46277">
    <property type="entry name" value="OS03G0850700 PROTEIN"/>
    <property type="match status" value="1"/>
</dbReference>
<dbReference type="Gene3D" id="3.40.525.10">
    <property type="entry name" value="CRAL-TRIO lipid binding domain"/>
    <property type="match status" value="1"/>
</dbReference>
<proteinExistence type="predicted"/>
<dbReference type="PROSITE" id="PS50191">
    <property type="entry name" value="CRAL_TRIO"/>
    <property type="match status" value="1"/>
</dbReference>
<dbReference type="CDD" id="cd00170">
    <property type="entry name" value="SEC14"/>
    <property type="match status" value="1"/>
</dbReference>